<reference evidence="2" key="1">
    <citation type="journal article" date="2014" name="Int. J. Syst. Evol. Microbiol.">
        <title>Complete genome sequence of Corynebacterium casei LMG S-19264T (=DSM 44701T), isolated from a smear-ripened cheese.</title>
        <authorList>
            <consortium name="US DOE Joint Genome Institute (JGI-PGF)"/>
            <person name="Walter F."/>
            <person name="Albersmeier A."/>
            <person name="Kalinowski J."/>
            <person name="Ruckert C."/>
        </authorList>
    </citation>
    <scope>NUCLEOTIDE SEQUENCE</scope>
    <source>
        <strain evidence="2">JCM 3172</strain>
    </source>
</reference>
<dbReference type="RefSeq" id="WP_189199937.1">
    <property type="nucleotide sequence ID" value="NZ_BMQQ01000002.1"/>
</dbReference>
<evidence type="ECO:0000313" key="2">
    <source>
        <dbReference type="EMBL" id="GGT18035.1"/>
    </source>
</evidence>
<sequence length="367" mass="41241">MNALPTLDVTPRQARAPMRPSVVARDDIRVLTSVEVGGELHHLGEHRDFRRHPALAGFLPEHGRLSLAWVRLRDGERLDVHDHPTKSAVLVCKGSARLVGDCEQTLAEGDTVCVPPGARHGFETLPGEEFHGLSVQFEGAGLYEDEQGPRVRFTEAASAAYADLERHNAERLRRYGQHRLFAPFDDGRVGRDPALRRRFLSALYVWSVYFQRMLLARQAVCADERLRELYAGHLREEFGHDVLLRERHGVDTGVYDPVLEAAGHWFLMQMHGADEAAKIVIVHLVVESSCDVFGRRTRVAFPHSGAPDESYFDLHAAVDEDHSRIGRDHLKSLSPAQFPELIKVCDRAWDQLELAHERIAAHLLGPA</sequence>
<reference evidence="2" key="2">
    <citation type="submission" date="2020-09" db="EMBL/GenBank/DDBJ databases">
        <authorList>
            <person name="Sun Q."/>
            <person name="Ohkuma M."/>
        </authorList>
    </citation>
    <scope>NUCLEOTIDE SEQUENCE</scope>
    <source>
        <strain evidence="2">JCM 3172</strain>
    </source>
</reference>
<evidence type="ECO:0000313" key="3">
    <source>
        <dbReference type="Proteomes" id="UP000619486"/>
    </source>
</evidence>
<dbReference type="Pfam" id="PF07883">
    <property type="entry name" value="Cupin_2"/>
    <property type="match status" value="1"/>
</dbReference>
<keyword evidence="3" id="KW-1185">Reference proteome</keyword>
<accession>A0A918GZ21</accession>
<dbReference type="AlphaFoldDB" id="A0A918GZ21"/>
<dbReference type="Gene3D" id="1.20.910.10">
    <property type="entry name" value="Heme oxygenase-like"/>
    <property type="match status" value="1"/>
</dbReference>
<name>A0A918GZ21_9ACTN</name>
<evidence type="ECO:0000259" key="1">
    <source>
        <dbReference type="Pfam" id="PF07883"/>
    </source>
</evidence>
<dbReference type="InterPro" id="IPR014710">
    <property type="entry name" value="RmlC-like_jellyroll"/>
</dbReference>
<feature type="domain" description="Cupin type-2" evidence="1">
    <location>
        <begin position="69"/>
        <end position="124"/>
    </location>
</feature>
<organism evidence="2 3">
    <name type="scientific">Streptomyces purpureus</name>
    <dbReference type="NCBI Taxonomy" id="1951"/>
    <lineage>
        <taxon>Bacteria</taxon>
        <taxon>Bacillati</taxon>
        <taxon>Actinomycetota</taxon>
        <taxon>Actinomycetes</taxon>
        <taxon>Kitasatosporales</taxon>
        <taxon>Streptomycetaceae</taxon>
        <taxon>Streptomyces</taxon>
    </lineage>
</organism>
<proteinExistence type="predicted"/>
<dbReference type="Proteomes" id="UP000619486">
    <property type="component" value="Unassembled WGS sequence"/>
</dbReference>
<dbReference type="InterPro" id="IPR016084">
    <property type="entry name" value="Haem_Oase-like_multi-hlx"/>
</dbReference>
<comment type="caution">
    <text evidence="2">The sequence shown here is derived from an EMBL/GenBank/DDBJ whole genome shotgun (WGS) entry which is preliminary data.</text>
</comment>
<dbReference type="InterPro" id="IPR011051">
    <property type="entry name" value="RmlC_Cupin_sf"/>
</dbReference>
<dbReference type="SUPFAM" id="SSF48613">
    <property type="entry name" value="Heme oxygenase-like"/>
    <property type="match status" value="1"/>
</dbReference>
<dbReference type="InterPro" id="IPR013096">
    <property type="entry name" value="Cupin_2"/>
</dbReference>
<dbReference type="SUPFAM" id="SSF51182">
    <property type="entry name" value="RmlC-like cupins"/>
    <property type="match status" value="1"/>
</dbReference>
<dbReference type="Gene3D" id="2.60.120.10">
    <property type="entry name" value="Jelly Rolls"/>
    <property type="match status" value="1"/>
</dbReference>
<gene>
    <name evidence="2" type="ORF">GCM10014713_08540</name>
</gene>
<protein>
    <recommendedName>
        <fullName evidence="1">Cupin type-2 domain-containing protein</fullName>
    </recommendedName>
</protein>
<dbReference type="EMBL" id="BMQQ01000002">
    <property type="protein sequence ID" value="GGT18035.1"/>
    <property type="molecule type" value="Genomic_DNA"/>
</dbReference>